<feature type="transmembrane region" description="Helical" evidence="1">
    <location>
        <begin position="162"/>
        <end position="183"/>
    </location>
</feature>
<gene>
    <name evidence="2" type="ORF">TELCIR_03984</name>
</gene>
<accession>A0A2G9UUT0</accession>
<protein>
    <submittedName>
        <fullName evidence="2">Uncharacterized protein</fullName>
    </submittedName>
</protein>
<dbReference type="AlphaFoldDB" id="A0A2G9UUT0"/>
<dbReference type="OrthoDB" id="5851221at2759"/>
<evidence type="ECO:0000256" key="1">
    <source>
        <dbReference type="SAM" id="Phobius"/>
    </source>
</evidence>
<evidence type="ECO:0000313" key="2">
    <source>
        <dbReference type="EMBL" id="PIO74011.1"/>
    </source>
</evidence>
<name>A0A2G9UUT0_TELCI</name>
<dbReference type="Proteomes" id="UP000230423">
    <property type="component" value="Unassembled WGS sequence"/>
</dbReference>
<proteinExistence type="predicted"/>
<keyword evidence="3" id="KW-1185">Reference proteome</keyword>
<feature type="transmembrane region" description="Helical" evidence="1">
    <location>
        <begin position="72"/>
        <end position="96"/>
    </location>
</feature>
<feature type="transmembrane region" description="Helical" evidence="1">
    <location>
        <begin position="116"/>
        <end position="142"/>
    </location>
</feature>
<dbReference type="EMBL" id="KZ345348">
    <property type="protein sequence ID" value="PIO74011.1"/>
    <property type="molecule type" value="Genomic_DNA"/>
</dbReference>
<keyword evidence="1" id="KW-1133">Transmembrane helix</keyword>
<feature type="transmembrane region" description="Helical" evidence="1">
    <location>
        <begin position="6"/>
        <end position="28"/>
    </location>
</feature>
<sequence>TSPPPAGALSALTNVLTMVSGRIGGVVAKGKAMQAKRRANKVAPIESKVQARHLELEPLCCLSSCLVRGGCAAVVAFEAFYVLATLLVVLGGMSRGGFTIWEPLPKSWNAWFGHHIFYYCVCAYDAALLCFLIALARGLLTFSKLYEQSVRFRQLMSNPKKVVYFVQANVMTFVDGVVFGRGFRLRVVCFEEKIDQSLVVKKPKKLKCPPSLSDVFSSSINNCLPKVLKNADVHHLHFFMVPLTDDILSTISSCLLHAGSRVHTLSISQTSMAYVSSSMLLRFLRDVAPKAVDLYRIKCFHENLSSEVFQFIATRQHFSVDCFGPDPSLIDDDILSQLTASDFAIAAPNMITIDGLKSFVERVATGKQRVNRGMILANFHLEGIVFPSYPNLKIVTEGRVIKLSTEATDD</sequence>
<reference evidence="2 3" key="1">
    <citation type="submission" date="2015-09" db="EMBL/GenBank/DDBJ databases">
        <title>Draft genome of the parasitic nematode Teladorsagia circumcincta isolate WARC Sus (inbred).</title>
        <authorList>
            <person name="Mitreva M."/>
        </authorList>
    </citation>
    <scope>NUCLEOTIDE SEQUENCE [LARGE SCALE GENOMIC DNA]</scope>
    <source>
        <strain evidence="2 3">S</strain>
    </source>
</reference>
<keyword evidence="1" id="KW-0812">Transmembrane</keyword>
<feature type="non-terminal residue" evidence="2">
    <location>
        <position position="1"/>
    </location>
</feature>
<evidence type="ECO:0000313" key="3">
    <source>
        <dbReference type="Proteomes" id="UP000230423"/>
    </source>
</evidence>
<organism evidence="2 3">
    <name type="scientific">Teladorsagia circumcincta</name>
    <name type="common">Brown stomach worm</name>
    <name type="synonym">Ostertagia circumcincta</name>
    <dbReference type="NCBI Taxonomy" id="45464"/>
    <lineage>
        <taxon>Eukaryota</taxon>
        <taxon>Metazoa</taxon>
        <taxon>Ecdysozoa</taxon>
        <taxon>Nematoda</taxon>
        <taxon>Chromadorea</taxon>
        <taxon>Rhabditida</taxon>
        <taxon>Rhabditina</taxon>
        <taxon>Rhabditomorpha</taxon>
        <taxon>Strongyloidea</taxon>
        <taxon>Trichostrongylidae</taxon>
        <taxon>Teladorsagia</taxon>
    </lineage>
</organism>
<keyword evidence="1" id="KW-0472">Membrane</keyword>